<dbReference type="AlphaFoldDB" id="A0A3E2NBL1"/>
<keyword evidence="1" id="KW-0472">Membrane</keyword>
<keyword evidence="1" id="KW-1133">Transmembrane helix</keyword>
<dbReference type="EMBL" id="QOHO01000041">
    <property type="protein sequence ID" value="RFZ78398.1"/>
    <property type="molecule type" value="Genomic_DNA"/>
</dbReference>
<evidence type="ECO:0000256" key="1">
    <source>
        <dbReference type="SAM" id="Phobius"/>
    </source>
</evidence>
<dbReference type="Proteomes" id="UP000260680">
    <property type="component" value="Unassembled WGS sequence"/>
</dbReference>
<keyword evidence="1" id="KW-0812">Transmembrane</keyword>
<gene>
    <name evidence="2" type="ORF">DS742_13725</name>
</gene>
<organism evidence="2 3">
    <name type="scientific">Lacrimispora amygdalina</name>
    <dbReference type="NCBI Taxonomy" id="253257"/>
    <lineage>
        <taxon>Bacteria</taxon>
        <taxon>Bacillati</taxon>
        <taxon>Bacillota</taxon>
        <taxon>Clostridia</taxon>
        <taxon>Lachnospirales</taxon>
        <taxon>Lachnospiraceae</taxon>
        <taxon>Lacrimispora</taxon>
    </lineage>
</organism>
<evidence type="ECO:0000313" key="2">
    <source>
        <dbReference type="EMBL" id="RFZ78398.1"/>
    </source>
</evidence>
<accession>A0A3E2NBL1</accession>
<sequence>MIQSKKVEGKSTKKRGLIVISFIILFIIIICIAMNQKKVITDIEEYGFNGFKGYSNLDVFPESIPDDGTDAQYYFEYKDGIFDPYYQIYLKCTYDTPTYSDEVKRLAQIKEDYQGTTQKIRYNTEDFEYPAYVSIYGDDGCYEYALLDEGNQTIIYIFTQWAKADNIKFENAYLPNNFMLESEHAFSIYMFDLGDGGRYVVDNKYNSK</sequence>
<protein>
    <submittedName>
        <fullName evidence="2">Uncharacterized protein</fullName>
    </submittedName>
</protein>
<reference evidence="2 3" key="1">
    <citation type="submission" date="2018-07" db="EMBL/GenBank/DDBJ databases">
        <title>New species, Clostridium PI-S10-A1B.</title>
        <authorList>
            <person name="Krishna G."/>
            <person name="Summeta K."/>
            <person name="Shikha S."/>
            <person name="Prabhu P.B."/>
            <person name="Suresh K."/>
        </authorList>
    </citation>
    <scope>NUCLEOTIDE SEQUENCE [LARGE SCALE GENOMIC DNA]</scope>
    <source>
        <strain evidence="2 3">PI-S10-A1B</strain>
    </source>
</reference>
<proteinExistence type="predicted"/>
<name>A0A3E2NBL1_9FIRM</name>
<comment type="caution">
    <text evidence="2">The sequence shown here is derived from an EMBL/GenBank/DDBJ whole genome shotgun (WGS) entry which is preliminary data.</text>
</comment>
<feature type="transmembrane region" description="Helical" evidence="1">
    <location>
        <begin position="16"/>
        <end position="35"/>
    </location>
</feature>
<evidence type="ECO:0000313" key="3">
    <source>
        <dbReference type="Proteomes" id="UP000260680"/>
    </source>
</evidence>